<sequence length="128" mass="14849">MTFFEQINRFNRLLCVVRPAGIAIHSSKLKPLLSLEAPSRPTMRISRPRATRLIPHDKRTLLSLVDDNSVELRELLVKRRAEITRKYARGANCPGSAKRPHFRFVRRSVSCRPPRERRHNPFVRSRGG</sequence>
<dbReference type="Proteomes" id="UP001430953">
    <property type="component" value="Unassembled WGS sequence"/>
</dbReference>
<keyword evidence="2" id="KW-1185">Reference proteome</keyword>
<gene>
    <name evidence="1" type="ORF">PUN28_019617</name>
</gene>
<protein>
    <recommendedName>
        <fullName evidence="3">Ribosomal protein S14</fullName>
    </recommendedName>
</protein>
<proteinExistence type="predicted"/>
<comment type="caution">
    <text evidence="1">The sequence shown here is derived from an EMBL/GenBank/DDBJ whole genome shotgun (WGS) entry which is preliminary data.</text>
</comment>
<accession>A0AAW2EDS8</accession>
<name>A0AAW2EDS8_9HYME</name>
<organism evidence="1 2">
    <name type="scientific">Cardiocondyla obscurior</name>
    <dbReference type="NCBI Taxonomy" id="286306"/>
    <lineage>
        <taxon>Eukaryota</taxon>
        <taxon>Metazoa</taxon>
        <taxon>Ecdysozoa</taxon>
        <taxon>Arthropoda</taxon>
        <taxon>Hexapoda</taxon>
        <taxon>Insecta</taxon>
        <taxon>Pterygota</taxon>
        <taxon>Neoptera</taxon>
        <taxon>Endopterygota</taxon>
        <taxon>Hymenoptera</taxon>
        <taxon>Apocrita</taxon>
        <taxon>Aculeata</taxon>
        <taxon>Formicoidea</taxon>
        <taxon>Formicidae</taxon>
        <taxon>Myrmicinae</taxon>
        <taxon>Cardiocondyla</taxon>
    </lineage>
</organism>
<evidence type="ECO:0000313" key="1">
    <source>
        <dbReference type="EMBL" id="KAL0100380.1"/>
    </source>
</evidence>
<reference evidence="1 2" key="1">
    <citation type="submission" date="2023-03" db="EMBL/GenBank/DDBJ databases">
        <title>High recombination rates correlate with genetic variation in Cardiocondyla obscurior ants.</title>
        <authorList>
            <person name="Errbii M."/>
        </authorList>
    </citation>
    <scope>NUCLEOTIDE SEQUENCE [LARGE SCALE GENOMIC DNA]</scope>
    <source>
        <strain evidence="1">Alpha-2009</strain>
        <tissue evidence="1">Whole body</tissue>
    </source>
</reference>
<dbReference type="EMBL" id="JADYXP020000026">
    <property type="protein sequence ID" value="KAL0100380.1"/>
    <property type="molecule type" value="Genomic_DNA"/>
</dbReference>
<dbReference type="AlphaFoldDB" id="A0AAW2EDS8"/>
<evidence type="ECO:0000313" key="2">
    <source>
        <dbReference type="Proteomes" id="UP001430953"/>
    </source>
</evidence>
<evidence type="ECO:0008006" key="3">
    <source>
        <dbReference type="Google" id="ProtNLM"/>
    </source>
</evidence>